<evidence type="ECO:0000313" key="1">
    <source>
        <dbReference type="EMBL" id="KGX92776.1"/>
    </source>
</evidence>
<accession>A0A0A5GHN1</accession>
<dbReference type="OrthoDB" id="3231985at2"/>
<comment type="caution">
    <text evidence="1">The sequence shown here is derived from an EMBL/GenBank/DDBJ whole genome shotgun (WGS) entry which is preliminary data.</text>
</comment>
<dbReference type="Proteomes" id="UP000030528">
    <property type="component" value="Unassembled WGS sequence"/>
</dbReference>
<proteinExistence type="predicted"/>
<organism evidence="1 2">
    <name type="scientific">Pontibacillus halophilus JSM 076056 = DSM 19796</name>
    <dbReference type="NCBI Taxonomy" id="1385510"/>
    <lineage>
        <taxon>Bacteria</taxon>
        <taxon>Bacillati</taxon>
        <taxon>Bacillota</taxon>
        <taxon>Bacilli</taxon>
        <taxon>Bacillales</taxon>
        <taxon>Bacillaceae</taxon>
        <taxon>Pontibacillus</taxon>
    </lineage>
</organism>
<name>A0A0A5GHN1_9BACI</name>
<dbReference type="AlphaFoldDB" id="A0A0A5GHN1"/>
<dbReference type="eggNOG" id="COG1633">
    <property type="taxonomic scope" value="Bacteria"/>
</dbReference>
<protein>
    <submittedName>
        <fullName evidence="1">Uncharacterized protein</fullName>
    </submittedName>
</protein>
<dbReference type="RefSeq" id="WP_026800297.1">
    <property type="nucleotide sequence ID" value="NZ_AULI01000007.1"/>
</dbReference>
<sequence>MSTSNPIVALIELEWTNYDFAKRLTLESNQPFFKEMMEQVQEDAEGNYHYLQTMHYATYGQYVEHSRERISFETFEEGVQLALRHALRTARAYRGWYSASSYTFRDKQVFQSLHNAMDHALMYSTIYGRLR</sequence>
<dbReference type="STRING" id="1385510.GCA_000425205_01904"/>
<keyword evidence="2" id="KW-1185">Reference proteome</keyword>
<reference evidence="1 2" key="1">
    <citation type="submission" date="2013-08" db="EMBL/GenBank/DDBJ databases">
        <authorList>
            <person name="Huang J."/>
            <person name="Wang G."/>
        </authorList>
    </citation>
    <scope>NUCLEOTIDE SEQUENCE [LARGE SCALE GENOMIC DNA]</scope>
    <source>
        <strain evidence="1 2">JSM 076056</strain>
    </source>
</reference>
<dbReference type="EMBL" id="AVPE01000005">
    <property type="protein sequence ID" value="KGX92776.1"/>
    <property type="molecule type" value="Genomic_DNA"/>
</dbReference>
<gene>
    <name evidence="1" type="ORF">N781_14750</name>
</gene>
<evidence type="ECO:0000313" key="2">
    <source>
        <dbReference type="Proteomes" id="UP000030528"/>
    </source>
</evidence>